<feature type="compositionally biased region" description="Gly residues" evidence="1">
    <location>
        <begin position="85"/>
        <end position="95"/>
    </location>
</feature>
<keyword evidence="3" id="KW-1185">Reference proteome</keyword>
<evidence type="ECO:0000313" key="2">
    <source>
        <dbReference type="EMBL" id="KIZ07053.1"/>
    </source>
</evidence>
<dbReference type="EMBL" id="KK100301">
    <property type="protein sequence ID" value="KIZ07053.1"/>
    <property type="molecule type" value="Genomic_DNA"/>
</dbReference>
<reference evidence="2 3" key="1">
    <citation type="journal article" date="2013" name="BMC Genomics">
        <title>Reconstruction of the lipid metabolism for the microalga Monoraphidium neglectum from its genome sequence reveals characteristics suitable for biofuel production.</title>
        <authorList>
            <person name="Bogen C."/>
            <person name="Al-Dilaimi A."/>
            <person name="Albersmeier A."/>
            <person name="Wichmann J."/>
            <person name="Grundmann M."/>
            <person name="Rupp O."/>
            <person name="Lauersen K.J."/>
            <person name="Blifernez-Klassen O."/>
            <person name="Kalinowski J."/>
            <person name="Goesmann A."/>
            <person name="Mussgnug J.H."/>
            <person name="Kruse O."/>
        </authorList>
    </citation>
    <scope>NUCLEOTIDE SEQUENCE [LARGE SCALE GENOMIC DNA]</scope>
    <source>
        <strain evidence="2 3">SAG 48.87</strain>
    </source>
</reference>
<dbReference type="GeneID" id="25727021"/>
<feature type="compositionally biased region" description="Low complexity" evidence="1">
    <location>
        <begin position="70"/>
        <end position="84"/>
    </location>
</feature>
<gene>
    <name evidence="2" type="ORF">MNEG_0903</name>
</gene>
<feature type="region of interest" description="Disordered" evidence="1">
    <location>
        <begin position="1"/>
        <end position="97"/>
    </location>
</feature>
<dbReference type="Proteomes" id="UP000054498">
    <property type="component" value="Unassembled WGS sequence"/>
</dbReference>
<feature type="compositionally biased region" description="Low complexity" evidence="1">
    <location>
        <begin position="1"/>
        <end position="15"/>
    </location>
</feature>
<dbReference type="KEGG" id="mng:MNEG_0903"/>
<dbReference type="AlphaFoldDB" id="A0A0D2K9V1"/>
<feature type="region of interest" description="Disordered" evidence="1">
    <location>
        <begin position="165"/>
        <end position="185"/>
    </location>
</feature>
<dbReference type="RefSeq" id="XP_013906072.1">
    <property type="nucleotide sequence ID" value="XM_014050618.1"/>
</dbReference>
<accession>A0A0D2K9V1</accession>
<sequence length="185" mass="18326">MPAHAVAPASSAAARQKAEAVLGTDVACQQKQPSPPLSPAKSPKHRATAPNVTSPKRQPAPSSPARHPVASTSCGASSSSSSSGGASGCCSGGGLRPPAIGSAAMSHKERRRLEIYAMNAILAQHEAAQARAGLIALQAGREGRPAAAATGGGDFKDRALSAPRTLAAGDGGPELATPVARMQGV</sequence>
<evidence type="ECO:0000256" key="1">
    <source>
        <dbReference type="SAM" id="MobiDB-lite"/>
    </source>
</evidence>
<proteinExistence type="predicted"/>
<organism evidence="2 3">
    <name type="scientific">Monoraphidium neglectum</name>
    <dbReference type="NCBI Taxonomy" id="145388"/>
    <lineage>
        <taxon>Eukaryota</taxon>
        <taxon>Viridiplantae</taxon>
        <taxon>Chlorophyta</taxon>
        <taxon>core chlorophytes</taxon>
        <taxon>Chlorophyceae</taxon>
        <taxon>CS clade</taxon>
        <taxon>Sphaeropleales</taxon>
        <taxon>Selenastraceae</taxon>
        <taxon>Monoraphidium</taxon>
    </lineage>
</organism>
<name>A0A0D2K9V1_9CHLO</name>
<evidence type="ECO:0000313" key="3">
    <source>
        <dbReference type="Proteomes" id="UP000054498"/>
    </source>
</evidence>
<protein>
    <submittedName>
        <fullName evidence="2">Uncharacterized protein</fullName>
    </submittedName>
</protein>